<reference evidence="2" key="1">
    <citation type="submission" date="2019-06" db="EMBL/GenBank/DDBJ databases">
        <title>Alistipes onderdonkii subsp. vulgaris subsp. nov., Alistipes dispar sp. nov. and Alistipes communis sp. nov., isolated from human faeces, and creation of Alistipes onderdonkii subsp. onderdonkii subsp. nov.</title>
        <authorList>
            <person name="Sakamoto M."/>
            <person name="Ikeyama N."/>
            <person name="Ogata Y."/>
            <person name="Suda W."/>
            <person name="Iino T."/>
            <person name="Hattori M."/>
            <person name="Ohkuma M."/>
        </authorList>
    </citation>
    <scope>NUCLEOTIDE SEQUENCE [LARGE SCALE GENOMIC DNA]</scope>
    <source>
        <strain evidence="2">5CBH24</strain>
    </source>
</reference>
<evidence type="ECO:0000313" key="2">
    <source>
        <dbReference type="Proteomes" id="UP000318946"/>
    </source>
</evidence>
<accession>A0A4Y1WSH5</accession>
<sequence length="326" mass="39244">MKICLTTFVQGHLYQEYLPMLIYSIGKAYPEYDVKIFLHDTLRDDLRPALDMIRSTYDRFEIREHTFADCPNMNSLVARSLRWVLWDESFRDYDYLYTIDIDMFYIREPQELMEQHIEHMNYIGSDCVSNFRRINVIRKTPFEIMRMFKWGGIRGVIDMLKTDRVNRMSGLHFVKVKEYYEHITPEILHKYRSIIYANKIMRLKPLISCEPLLYDMMEEGGIDMSVFGVQSSVISMLDFENPHDRGFGPNHGIHFGLFRVDPADMDKDITIQLDHKAYQYYIEIFRKEILPDPLFRKLYTMFPEKLKMYFHRFFQYYCLETNGIAE</sequence>
<dbReference type="Proteomes" id="UP000318946">
    <property type="component" value="Chromosome"/>
</dbReference>
<organism evidence="1 2">
    <name type="scientific">Alistipes communis</name>
    <dbReference type="NCBI Taxonomy" id="2585118"/>
    <lineage>
        <taxon>Bacteria</taxon>
        <taxon>Pseudomonadati</taxon>
        <taxon>Bacteroidota</taxon>
        <taxon>Bacteroidia</taxon>
        <taxon>Bacteroidales</taxon>
        <taxon>Rikenellaceae</taxon>
        <taxon>Alistipes</taxon>
    </lineage>
</organism>
<protein>
    <submittedName>
        <fullName evidence="1">Uncharacterized protein</fullName>
    </submittedName>
</protein>
<dbReference type="GeneID" id="78341235"/>
<dbReference type="AlphaFoldDB" id="A0A4Y1XQF2"/>
<proteinExistence type="predicted"/>
<keyword evidence="2" id="KW-1185">Reference proteome</keyword>
<dbReference type="EMBL" id="AP019735">
    <property type="protein sequence ID" value="BBL03209.1"/>
    <property type="molecule type" value="Genomic_DNA"/>
</dbReference>
<dbReference type="KEGG" id="acou:A5CBH24_05220"/>
<evidence type="ECO:0000313" key="1">
    <source>
        <dbReference type="EMBL" id="BBL03209.1"/>
    </source>
</evidence>
<accession>A0A4Y1XQF2</accession>
<name>A0A4Y1XQF2_9BACT</name>
<dbReference type="RefSeq" id="WP_141412114.1">
    <property type="nucleotide sequence ID" value="NZ_AP019735.1"/>
</dbReference>
<gene>
    <name evidence="1" type="ORF">A5CBH24_05220</name>
</gene>
<dbReference type="OrthoDB" id="2720124at2"/>